<keyword evidence="3" id="KW-0472">Membrane</keyword>
<accession>A0ABP9D6D1</accession>
<dbReference type="Proteomes" id="UP001500298">
    <property type="component" value="Unassembled WGS sequence"/>
</dbReference>
<keyword evidence="3" id="KW-0812">Transmembrane</keyword>
<dbReference type="RefSeq" id="WP_345369563.1">
    <property type="nucleotide sequence ID" value="NZ_BAABJX010000017.1"/>
</dbReference>
<keyword evidence="2" id="KW-0378">Hydrolase</keyword>
<dbReference type="PANTHER" id="PTHR31302">
    <property type="entry name" value="TRANSMEMBRANE PROTEIN WITH METALLOPHOSPHOESTERASE DOMAIN-RELATED"/>
    <property type="match status" value="1"/>
</dbReference>
<dbReference type="SUPFAM" id="SSF56300">
    <property type="entry name" value="Metallo-dependent phosphatases"/>
    <property type="match status" value="1"/>
</dbReference>
<evidence type="ECO:0000313" key="5">
    <source>
        <dbReference type="EMBL" id="GAA4826588.1"/>
    </source>
</evidence>
<gene>
    <name evidence="5" type="ORF">GCM10023331_09040</name>
</gene>
<dbReference type="EMBL" id="BAABJX010000017">
    <property type="protein sequence ID" value="GAA4826588.1"/>
    <property type="molecule type" value="Genomic_DNA"/>
</dbReference>
<feature type="transmembrane region" description="Helical" evidence="3">
    <location>
        <begin position="133"/>
        <end position="154"/>
    </location>
</feature>
<evidence type="ECO:0000256" key="3">
    <source>
        <dbReference type="SAM" id="Phobius"/>
    </source>
</evidence>
<dbReference type="Gene3D" id="3.60.21.10">
    <property type="match status" value="1"/>
</dbReference>
<keyword evidence="6" id="KW-1185">Reference proteome</keyword>
<dbReference type="InterPro" id="IPR004843">
    <property type="entry name" value="Calcineurin-like_PHP"/>
</dbReference>
<dbReference type="Pfam" id="PF00149">
    <property type="entry name" value="Metallophos"/>
    <property type="match status" value="1"/>
</dbReference>
<evidence type="ECO:0000313" key="6">
    <source>
        <dbReference type="Proteomes" id="UP001500298"/>
    </source>
</evidence>
<protein>
    <submittedName>
        <fullName evidence="5">Metallophosphoesterase</fullName>
    </submittedName>
</protein>
<organism evidence="5 6">
    <name type="scientific">Algivirga pacifica</name>
    <dbReference type="NCBI Taxonomy" id="1162670"/>
    <lineage>
        <taxon>Bacteria</taxon>
        <taxon>Pseudomonadati</taxon>
        <taxon>Bacteroidota</taxon>
        <taxon>Cytophagia</taxon>
        <taxon>Cytophagales</taxon>
        <taxon>Flammeovirgaceae</taxon>
        <taxon>Algivirga</taxon>
    </lineage>
</organism>
<sequence length="421" mass="47578">MKERMIIFSAILFIILLVLDLYSFKGVRTLTADLTHQASRRGIHIAFWVFSIGVYLAMGWEFLNFERYRVPGEAHVFFMINSLILMSLFSKLIFVLFHGMEDLSYLAINLYKKFTTSANSVNPEGNTISRGKFLTYLGAGIASVPFGSIAYGMIKGRYDFRVVKETLKFTNLPKAFEGMKVVHISDIHIGSFPLGHPSVEKAVKMINQLDADILLFTGDLVNNLANETDGWLEILGQMKAKVGKYSILGNHDYGDYIQWENKADRNRNLEAVKQANRDMGFDLLLNENRILQKDGEEIALIGVENWGKGRFSKYGDLKKASNGAEQHPFKILMTHDPSHWDGEVLDTDIDLTLSGHTHGMQFGVEIPGLKWSPSQYAYPRWGGLYQEAKQFLYVNRGFGYHAIAGRIGMPPEITLITLARS</sequence>
<feature type="transmembrane region" description="Helical" evidence="3">
    <location>
        <begin position="75"/>
        <end position="97"/>
    </location>
</feature>
<evidence type="ECO:0000259" key="4">
    <source>
        <dbReference type="Pfam" id="PF00149"/>
    </source>
</evidence>
<name>A0ABP9D6D1_9BACT</name>
<feature type="transmembrane region" description="Helical" evidence="3">
    <location>
        <begin position="45"/>
        <end position="63"/>
    </location>
</feature>
<dbReference type="PANTHER" id="PTHR31302:SF31">
    <property type="entry name" value="PHOSPHODIESTERASE YAEI"/>
    <property type="match status" value="1"/>
</dbReference>
<proteinExistence type="predicted"/>
<dbReference type="CDD" id="cd07385">
    <property type="entry name" value="MPP_YkuE_C"/>
    <property type="match status" value="1"/>
</dbReference>
<keyword evidence="1" id="KW-0479">Metal-binding</keyword>
<reference evidence="6" key="1">
    <citation type="journal article" date="2019" name="Int. J. Syst. Evol. Microbiol.">
        <title>The Global Catalogue of Microorganisms (GCM) 10K type strain sequencing project: providing services to taxonomists for standard genome sequencing and annotation.</title>
        <authorList>
            <consortium name="The Broad Institute Genomics Platform"/>
            <consortium name="The Broad Institute Genome Sequencing Center for Infectious Disease"/>
            <person name="Wu L."/>
            <person name="Ma J."/>
        </authorList>
    </citation>
    <scope>NUCLEOTIDE SEQUENCE [LARGE SCALE GENOMIC DNA]</scope>
    <source>
        <strain evidence="6">JCM 18326</strain>
    </source>
</reference>
<dbReference type="InterPro" id="IPR029052">
    <property type="entry name" value="Metallo-depent_PP-like"/>
</dbReference>
<dbReference type="InterPro" id="IPR051158">
    <property type="entry name" value="Metallophosphoesterase_sf"/>
</dbReference>
<evidence type="ECO:0000256" key="1">
    <source>
        <dbReference type="ARBA" id="ARBA00022723"/>
    </source>
</evidence>
<comment type="caution">
    <text evidence="5">The sequence shown here is derived from an EMBL/GenBank/DDBJ whole genome shotgun (WGS) entry which is preliminary data.</text>
</comment>
<evidence type="ECO:0000256" key="2">
    <source>
        <dbReference type="ARBA" id="ARBA00022801"/>
    </source>
</evidence>
<feature type="domain" description="Calcineurin-like phosphoesterase" evidence="4">
    <location>
        <begin position="179"/>
        <end position="359"/>
    </location>
</feature>
<keyword evidence="3" id="KW-1133">Transmembrane helix</keyword>